<gene>
    <name evidence="1" type="ORF">GCM10008905_32150</name>
</gene>
<sequence>MGVKIIGVVSSIQMHSQEGFSSYERIFANKDYLQAVEECGGIPLILPITEDYLKVKEQVKLVDKVIITGGVDINPFYYGEESIFNNGTIMPARDSYDFMIIKACEELNKPILGICRGLQSINVYYGGTLYQHIPDVKGNHLQHSQRSDYHVAVHKIRINENTKLHSILGKEAEVNSFHHQAVKGVAKGFKISAVSSDGVIEGIENIEGRTIMGVQWHPEKMYLKYENMKNIFNAFINDYE</sequence>
<dbReference type="EMBL" id="BAAACF010000012">
    <property type="protein sequence ID" value="GAA0730630.1"/>
    <property type="molecule type" value="Genomic_DNA"/>
</dbReference>
<dbReference type="Gene3D" id="3.40.50.880">
    <property type="match status" value="1"/>
</dbReference>
<dbReference type="RefSeq" id="WP_343771359.1">
    <property type="nucleotide sequence ID" value="NZ_BAAACF010000012.1"/>
</dbReference>
<protein>
    <submittedName>
        <fullName evidence="1">Gamma-glutamyl-gamma-aminobutyrate hydrolase family protein</fullName>
    </submittedName>
</protein>
<keyword evidence="2" id="KW-1185">Reference proteome</keyword>
<accession>A0ABN1J733</accession>
<comment type="caution">
    <text evidence="1">The sequence shown here is derived from an EMBL/GenBank/DDBJ whole genome shotgun (WGS) entry which is preliminary data.</text>
</comment>
<dbReference type="SUPFAM" id="SSF52317">
    <property type="entry name" value="Class I glutamine amidotransferase-like"/>
    <property type="match status" value="1"/>
</dbReference>
<proteinExistence type="predicted"/>
<reference evidence="1 2" key="1">
    <citation type="journal article" date="2019" name="Int. J. Syst. Evol. Microbiol.">
        <title>The Global Catalogue of Microorganisms (GCM) 10K type strain sequencing project: providing services to taxonomists for standard genome sequencing and annotation.</title>
        <authorList>
            <consortium name="The Broad Institute Genomics Platform"/>
            <consortium name="The Broad Institute Genome Sequencing Center for Infectious Disease"/>
            <person name="Wu L."/>
            <person name="Ma J."/>
        </authorList>
    </citation>
    <scope>NUCLEOTIDE SEQUENCE [LARGE SCALE GENOMIC DNA]</scope>
    <source>
        <strain evidence="1 2">JCM 1405</strain>
    </source>
</reference>
<dbReference type="GO" id="GO:0016787">
    <property type="term" value="F:hydrolase activity"/>
    <property type="evidence" value="ECO:0007669"/>
    <property type="project" value="UniProtKB-KW"/>
</dbReference>
<organism evidence="1 2">
    <name type="scientific">Clostridium malenominatum</name>
    <dbReference type="NCBI Taxonomy" id="1539"/>
    <lineage>
        <taxon>Bacteria</taxon>
        <taxon>Bacillati</taxon>
        <taxon>Bacillota</taxon>
        <taxon>Clostridia</taxon>
        <taxon>Eubacteriales</taxon>
        <taxon>Clostridiaceae</taxon>
        <taxon>Clostridium</taxon>
    </lineage>
</organism>
<dbReference type="PROSITE" id="PS51273">
    <property type="entry name" value="GATASE_TYPE_1"/>
    <property type="match status" value="1"/>
</dbReference>
<dbReference type="InterPro" id="IPR011697">
    <property type="entry name" value="Peptidase_C26"/>
</dbReference>
<dbReference type="Proteomes" id="UP001500339">
    <property type="component" value="Unassembled WGS sequence"/>
</dbReference>
<evidence type="ECO:0000313" key="2">
    <source>
        <dbReference type="Proteomes" id="UP001500339"/>
    </source>
</evidence>
<name>A0ABN1J733_9CLOT</name>
<evidence type="ECO:0000313" key="1">
    <source>
        <dbReference type="EMBL" id="GAA0730630.1"/>
    </source>
</evidence>
<dbReference type="PANTHER" id="PTHR43235">
    <property type="entry name" value="GLUTAMINE AMIDOTRANSFERASE PB2B2.05-RELATED"/>
    <property type="match status" value="1"/>
</dbReference>
<dbReference type="InterPro" id="IPR044668">
    <property type="entry name" value="PuuD-like"/>
</dbReference>
<dbReference type="PANTHER" id="PTHR43235:SF1">
    <property type="entry name" value="GLUTAMINE AMIDOTRANSFERASE PB2B2.05-RELATED"/>
    <property type="match status" value="1"/>
</dbReference>
<keyword evidence="1" id="KW-0378">Hydrolase</keyword>
<dbReference type="CDD" id="cd01745">
    <property type="entry name" value="GATase1_2"/>
    <property type="match status" value="1"/>
</dbReference>
<dbReference type="InterPro" id="IPR029062">
    <property type="entry name" value="Class_I_gatase-like"/>
</dbReference>
<dbReference type="Pfam" id="PF07722">
    <property type="entry name" value="Peptidase_C26"/>
    <property type="match status" value="1"/>
</dbReference>